<protein>
    <submittedName>
        <fullName evidence="1">Uncharacterized protein</fullName>
    </submittedName>
</protein>
<proteinExistence type="predicted"/>
<accession>A0A453LP46</accession>
<dbReference type="Gramene" id="AET5Gv20864800.46">
    <property type="protein sequence ID" value="AET5Gv20864800.46"/>
    <property type="gene ID" value="AET5Gv20864800"/>
</dbReference>
<reference evidence="1" key="5">
    <citation type="journal article" date="2021" name="G3 (Bethesda)">
        <title>Aegilops tauschii genome assembly Aet v5.0 features greater sequence contiguity and improved annotation.</title>
        <authorList>
            <person name="Wang L."/>
            <person name="Zhu T."/>
            <person name="Rodriguez J.C."/>
            <person name="Deal K.R."/>
            <person name="Dubcovsky J."/>
            <person name="McGuire P.E."/>
            <person name="Lux T."/>
            <person name="Spannagl M."/>
            <person name="Mayer K.F.X."/>
            <person name="Baldrich P."/>
            <person name="Meyers B.C."/>
            <person name="Huo N."/>
            <person name="Gu Y.Q."/>
            <person name="Zhou H."/>
            <person name="Devos K.M."/>
            <person name="Bennetzen J.L."/>
            <person name="Unver T."/>
            <person name="Budak H."/>
            <person name="Gulick P.J."/>
            <person name="Galiba G."/>
            <person name="Kalapos B."/>
            <person name="Nelson D.R."/>
            <person name="Li P."/>
            <person name="You F.M."/>
            <person name="Luo M.C."/>
            <person name="Dvorak J."/>
        </authorList>
    </citation>
    <scope>NUCLEOTIDE SEQUENCE [LARGE SCALE GENOMIC DNA]</scope>
    <source>
        <strain evidence="1">cv. AL8/78</strain>
    </source>
</reference>
<organism evidence="1 2">
    <name type="scientific">Aegilops tauschii subsp. strangulata</name>
    <name type="common">Goatgrass</name>
    <dbReference type="NCBI Taxonomy" id="200361"/>
    <lineage>
        <taxon>Eukaryota</taxon>
        <taxon>Viridiplantae</taxon>
        <taxon>Streptophyta</taxon>
        <taxon>Embryophyta</taxon>
        <taxon>Tracheophyta</taxon>
        <taxon>Spermatophyta</taxon>
        <taxon>Magnoliopsida</taxon>
        <taxon>Liliopsida</taxon>
        <taxon>Poales</taxon>
        <taxon>Poaceae</taxon>
        <taxon>BOP clade</taxon>
        <taxon>Pooideae</taxon>
        <taxon>Triticodae</taxon>
        <taxon>Triticeae</taxon>
        <taxon>Triticinae</taxon>
        <taxon>Aegilops</taxon>
    </lineage>
</organism>
<reference evidence="1" key="4">
    <citation type="submission" date="2019-03" db="UniProtKB">
        <authorList>
            <consortium name="EnsemblPlants"/>
        </authorList>
    </citation>
    <scope>IDENTIFICATION</scope>
</reference>
<reference evidence="2" key="1">
    <citation type="journal article" date="2014" name="Science">
        <title>Ancient hybridizations among the ancestral genomes of bread wheat.</title>
        <authorList>
            <consortium name="International Wheat Genome Sequencing Consortium,"/>
            <person name="Marcussen T."/>
            <person name="Sandve S.R."/>
            <person name="Heier L."/>
            <person name="Spannagl M."/>
            <person name="Pfeifer M."/>
            <person name="Jakobsen K.S."/>
            <person name="Wulff B.B."/>
            <person name="Steuernagel B."/>
            <person name="Mayer K.F."/>
            <person name="Olsen O.A."/>
        </authorList>
    </citation>
    <scope>NUCLEOTIDE SEQUENCE [LARGE SCALE GENOMIC DNA]</scope>
    <source>
        <strain evidence="2">cv. AL8/78</strain>
    </source>
</reference>
<evidence type="ECO:0000313" key="1">
    <source>
        <dbReference type="EnsemblPlants" id="AET5Gv20864800.46"/>
    </source>
</evidence>
<name>A0A453LP46_AEGTS</name>
<evidence type="ECO:0000313" key="2">
    <source>
        <dbReference type="Proteomes" id="UP000015105"/>
    </source>
</evidence>
<reference evidence="2" key="2">
    <citation type="journal article" date="2017" name="Nat. Plants">
        <title>The Aegilops tauschii genome reveals multiple impacts of transposons.</title>
        <authorList>
            <person name="Zhao G."/>
            <person name="Zou C."/>
            <person name="Li K."/>
            <person name="Wang K."/>
            <person name="Li T."/>
            <person name="Gao L."/>
            <person name="Zhang X."/>
            <person name="Wang H."/>
            <person name="Yang Z."/>
            <person name="Liu X."/>
            <person name="Jiang W."/>
            <person name="Mao L."/>
            <person name="Kong X."/>
            <person name="Jiao Y."/>
            <person name="Jia J."/>
        </authorList>
    </citation>
    <scope>NUCLEOTIDE SEQUENCE [LARGE SCALE GENOMIC DNA]</scope>
    <source>
        <strain evidence="2">cv. AL8/78</strain>
    </source>
</reference>
<dbReference type="EnsemblPlants" id="AET5Gv20864800.46">
    <property type="protein sequence ID" value="AET5Gv20864800.46"/>
    <property type="gene ID" value="AET5Gv20864800"/>
</dbReference>
<dbReference type="Proteomes" id="UP000015105">
    <property type="component" value="Chromosome 5D"/>
</dbReference>
<reference evidence="1" key="3">
    <citation type="journal article" date="2017" name="Nature">
        <title>Genome sequence of the progenitor of the wheat D genome Aegilops tauschii.</title>
        <authorList>
            <person name="Luo M.C."/>
            <person name="Gu Y.Q."/>
            <person name="Puiu D."/>
            <person name="Wang H."/>
            <person name="Twardziok S.O."/>
            <person name="Deal K.R."/>
            <person name="Huo N."/>
            <person name="Zhu T."/>
            <person name="Wang L."/>
            <person name="Wang Y."/>
            <person name="McGuire P.E."/>
            <person name="Liu S."/>
            <person name="Long H."/>
            <person name="Ramasamy R.K."/>
            <person name="Rodriguez J.C."/>
            <person name="Van S.L."/>
            <person name="Yuan L."/>
            <person name="Wang Z."/>
            <person name="Xia Z."/>
            <person name="Xiao L."/>
            <person name="Anderson O.D."/>
            <person name="Ouyang S."/>
            <person name="Liang Y."/>
            <person name="Zimin A.V."/>
            <person name="Pertea G."/>
            <person name="Qi P."/>
            <person name="Bennetzen J.L."/>
            <person name="Dai X."/>
            <person name="Dawson M.W."/>
            <person name="Muller H.G."/>
            <person name="Kugler K."/>
            <person name="Rivarola-Duarte L."/>
            <person name="Spannagl M."/>
            <person name="Mayer K.F.X."/>
            <person name="Lu F.H."/>
            <person name="Bevan M.W."/>
            <person name="Leroy P."/>
            <person name="Li P."/>
            <person name="You F.M."/>
            <person name="Sun Q."/>
            <person name="Liu Z."/>
            <person name="Lyons E."/>
            <person name="Wicker T."/>
            <person name="Salzberg S.L."/>
            <person name="Devos K.M."/>
            <person name="Dvorak J."/>
        </authorList>
    </citation>
    <scope>NUCLEOTIDE SEQUENCE [LARGE SCALE GENOMIC DNA]</scope>
    <source>
        <strain evidence="1">cv. AL8/78</strain>
    </source>
</reference>
<keyword evidence="2" id="KW-1185">Reference proteome</keyword>
<sequence>MNSRGMSTLVTHVPKCVKMVTSVCFMSEWVSCLFAAITGRCGLLTQCGPTVGILLARKNHIGGTRFIQWPSGLGRNPQFTQILPNP</sequence>
<dbReference type="AlphaFoldDB" id="A0A453LP46"/>